<dbReference type="InterPro" id="IPR006202">
    <property type="entry name" value="Neur_chan_lig-bd"/>
</dbReference>
<proteinExistence type="predicted"/>
<name>M7B8X0_CHEMY</name>
<dbReference type="GO" id="GO:0097060">
    <property type="term" value="C:synaptic membrane"/>
    <property type="evidence" value="ECO:0007669"/>
    <property type="project" value="UniProtKB-SubCell"/>
</dbReference>
<feature type="domain" description="Neurotransmitter-gated ion-channel ligand-binding" evidence="3">
    <location>
        <begin position="18"/>
        <end position="61"/>
    </location>
</feature>
<dbReference type="SUPFAM" id="SSF63712">
    <property type="entry name" value="Nicotinic receptor ligand binding domain-like"/>
    <property type="match status" value="1"/>
</dbReference>
<dbReference type="EMBL" id="KB543129">
    <property type="protein sequence ID" value="EMP31990.1"/>
    <property type="molecule type" value="Genomic_DNA"/>
</dbReference>
<evidence type="ECO:0000256" key="2">
    <source>
        <dbReference type="ARBA" id="ARBA00034099"/>
    </source>
</evidence>
<dbReference type="AlphaFoldDB" id="M7B8X0"/>
<sequence length="111" mass="12083">LLLLLCFSQSTGNISVVKEIVDKLLKGYDVRLRPDFGGNPVTVGMSIHISSIDQISEVNMAQILKGIQMPSSHKAMGVRYQNTFEDLGCIAINGLWIRPVAYDPKPGAKGP</sequence>
<dbReference type="Pfam" id="PF02931">
    <property type="entry name" value="Neur_chan_LBD"/>
    <property type="match status" value="1"/>
</dbReference>
<keyword evidence="4" id="KW-0675">Receptor</keyword>
<dbReference type="InterPro" id="IPR036734">
    <property type="entry name" value="Neur_chan_lig-bd_sf"/>
</dbReference>
<feature type="non-terminal residue" evidence="4">
    <location>
        <position position="1"/>
    </location>
</feature>
<dbReference type="Gene3D" id="2.70.170.10">
    <property type="entry name" value="Neurotransmitter-gated ion-channel ligand-binding domain"/>
    <property type="match status" value="1"/>
</dbReference>
<evidence type="ECO:0000256" key="1">
    <source>
        <dbReference type="ARBA" id="ARBA00023018"/>
    </source>
</evidence>
<keyword evidence="1" id="KW-0770">Synapse</keyword>
<keyword evidence="5" id="KW-1185">Reference proteome</keyword>
<evidence type="ECO:0000313" key="5">
    <source>
        <dbReference type="Proteomes" id="UP000031443"/>
    </source>
</evidence>
<dbReference type="Proteomes" id="UP000031443">
    <property type="component" value="Unassembled WGS sequence"/>
</dbReference>
<accession>M7B8X0</accession>
<evidence type="ECO:0000259" key="3">
    <source>
        <dbReference type="Pfam" id="PF02931"/>
    </source>
</evidence>
<gene>
    <name evidence="4" type="ORF">UY3_10914</name>
</gene>
<organism evidence="4 5">
    <name type="scientific">Chelonia mydas</name>
    <name type="common">Green sea-turtle</name>
    <name type="synonym">Chelonia agassizi</name>
    <dbReference type="NCBI Taxonomy" id="8469"/>
    <lineage>
        <taxon>Eukaryota</taxon>
        <taxon>Metazoa</taxon>
        <taxon>Chordata</taxon>
        <taxon>Craniata</taxon>
        <taxon>Vertebrata</taxon>
        <taxon>Euteleostomi</taxon>
        <taxon>Archelosauria</taxon>
        <taxon>Testudinata</taxon>
        <taxon>Testudines</taxon>
        <taxon>Cryptodira</taxon>
        <taxon>Durocryptodira</taxon>
        <taxon>Americhelydia</taxon>
        <taxon>Chelonioidea</taxon>
        <taxon>Cheloniidae</taxon>
        <taxon>Chelonia</taxon>
    </lineage>
</organism>
<protein>
    <submittedName>
        <fullName evidence="4">Gamma-aminobutyric acid receptor subunit beta-4</fullName>
    </submittedName>
</protein>
<evidence type="ECO:0000313" key="4">
    <source>
        <dbReference type="EMBL" id="EMP31990.1"/>
    </source>
</evidence>
<dbReference type="STRING" id="8469.M7B8X0"/>
<reference evidence="5" key="1">
    <citation type="journal article" date="2013" name="Nat. Genet.">
        <title>The draft genomes of soft-shell turtle and green sea turtle yield insights into the development and evolution of the turtle-specific body plan.</title>
        <authorList>
            <person name="Wang Z."/>
            <person name="Pascual-Anaya J."/>
            <person name="Zadissa A."/>
            <person name="Li W."/>
            <person name="Niimura Y."/>
            <person name="Huang Z."/>
            <person name="Li C."/>
            <person name="White S."/>
            <person name="Xiong Z."/>
            <person name="Fang D."/>
            <person name="Wang B."/>
            <person name="Ming Y."/>
            <person name="Chen Y."/>
            <person name="Zheng Y."/>
            <person name="Kuraku S."/>
            <person name="Pignatelli M."/>
            <person name="Herrero J."/>
            <person name="Beal K."/>
            <person name="Nozawa M."/>
            <person name="Li Q."/>
            <person name="Wang J."/>
            <person name="Zhang H."/>
            <person name="Yu L."/>
            <person name="Shigenobu S."/>
            <person name="Wang J."/>
            <person name="Liu J."/>
            <person name="Flicek P."/>
            <person name="Searle S."/>
            <person name="Wang J."/>
            <person name="Kuratani S."/>
            <person name="Yin Y."/>
            <person name="Aken B."/>
            <person name="Zhang G."/>
            <person name="Irie N."/>
        </authorList>
    </citation>
    <scope>NUCLEOTIDE SEQUENCE [LARGE SCALE GENOMIC DNA]</scope>
</reference>
<dbReference type="GO" id="GO:0005230">
    <property type="term" value="F:extracellular ligand-gated monoatomic ion channel activity"/>
    <property type="evidence" value="ECO:0007669"/>
    <property type="project" value="InterPro"/>
</dbReference>
<comment type="subcellular location">
    <subcellularLocation>
        <location evidence="2">Synaptic cell membrane</location>
        <topology evidence="2">Multi-pass membrane protein</topology>
    </subcellularLocation>
</comment>